<gene>
    <name evidence="1" type="ORF">Pint_27063</name>
</gene>
<keyword evidence="2" id="KW-1185">Reference proteome</keyword>
<comment type="caution">
    <text evidence="1">The sequence shown here is derived from an EMBL/GenBank/DDBJ whole genome shotgun (WGS) entry which is preliminary data.</text>
</comment>
<dbReference type="EMBL" id="CM047740">
    <property type="protein sequence ID" value="KAJ0041032.1"/>
    <property type="molecule type" value="Genomic_DNA"/>
</dbReference>
<sequence length="58" mass="7367">MLLKQKNTTIFSFQFFNFCVKRLWLEGKGERKRRRKRKKKGDEEAEKRRRREKYLPFE</sequence>
<evidence type="ECO:0000313" key="1">
    <source>
        <dbReference type="EMBL" id="KAJ0041032.1"/>
    </source>
</evidence>
<proteinExistence type="predicted"/>
<accession>A0ACC0YRE2</accession>
<reference evidence="2" key="1">
    <citation type="journal article" date="2023" name="G3 (Bethesda)">
        <title>Genome assembly and association tests identify interacting loci associated with vigor, precocity, and sex in interspecific pistachio rootstocks.</title>
        <authorList>
            <person name="Palmer W."/>
            <person name="Jacygrad E."/>
            <person name="Sagayaradj S."/>
            <person name="Cavanaugh K."/>
            <person name="Han R."/>
            <person name="Bertier L."/>
            <person name="Beede B."/>
            <person name="Kafkas S."/>
            <person name="Golino D."/>
            <person name="Preece J."/>
            <person name="Michelmore R."/>
        </authorList>
    </citation>
    <scope>NUCLEOTIDE SEQUENCE [LARGE SCALE GENOMIC DNA]</scope>
</reference>
<dbReference type="Proteomes" id="UP001163603">
    <property type="component" value="Chromosome 5"/>
</dbReference>
<protein>
    <submittedName>
        <fullName evidence="1">Uncharacterized protein</fullName>
    </submittedName>
</protein>
<evidence type="ECO:0000313" key="2">
    <source>
        <dbReference type="Proteomes" id="UP001163603"/>
    </source>
</evidence>
<name>A0ACC0YRE2_9ROSI</name>
<organism evidence="1 2">
    <name type="scientific">Pistacia integerrima</name>
    <dbReference type="NCBI Taxonomy" id="434235"/>
    <lineage>
        <taxon>Eukaryota</taxon>
        <taxon>Viridiplantae</taxon>
        <taxon>Streptophyta</taxon>
        <taxon>Embryophyta</taxon>
        <taxon>Tracheophyta</taxon>
        <taxon>Spermatophyta</taxon>
        <taxon>Magnoliopsida</taxon>
        <taxon>eudicotyledons</taxon>
        <taxon>Gunneridae</taxon>
        <taxon>Pentapetalae</taxon>
        <taxon>rosids</taxon>
        <taxon>malvids</taxon>
        <taxon>Sapindales</taxon>
        <taxon>Anacardiaceae</taxon>
        <taxon>Pistacia</taxon>
    </lineage>
</organism>